<dbReference type="Gene3D" id="3.90.1150.10">
    <property type="entry name" value="Aspartate Aminotransferase, domain 1"/>
    <property type="match status" value="1"/>
</dbReference>
<dbReference type="GO" id="GO:0005739">
    <property type="term" value="C:mitochondrion"/>
    <property type="evidence" value="ECO:0007669"/>
    <property type="project" value="TreeGrafter"/>
</dbReference>
<dbReference type="EMBL" id="VSSQ01073879">
    <property type="protein sequence ID" value="MPN24884.1"/>
    <property type="molecule type" value="Genomic_DNA"/>
</dbReference>
<dbReference type="GO" id="GO:0030170">
    <property type="term" value="F:pyridoxal phosphate binding"/>
    <property type="evidence" value="ECO:0007669"/>
    <property type="project" value="InterPro"/>
</dbReference>
<sequence>MCSRAAEIGQKTMTRLKALQERCPAIGDVRGLGAMIGIELVKDRETKEPAKELTGKVVKYCLEQGVMLISAGIFSNVIRLLIPLVVTDEQLDRGLTVLEQSILRAAAEE</sequence>
<dbReference type="AlphaFoldDB" id="A0A645GLR5"/>
<gene>
    <name evidence="2" type="primary">gabT_3</name>
    <name evidence="2" type="ORF">SDC9_172289</name>
</gene>
<evidence type="ECO:0000256" key="1">
    <source>
        <dbReference type="ARBA" id="ARBA00008954"/>
    </source>
</evidence>
<comment type="caution">
    <text evidence="2">The sequence shown here is derived from an EMBL/GenBank/DDBJ whole genome shotgun (WGS) entry which is preliminary data.</text>
</comment>
<dbReference type="EC" id="2.6.1.19" evidence="2"/>
<dbReference type="GO" id="GO:0034386">
    <property type="term" value="F:4-aminobutyrate:2-oxoglutarate transaminase activity"/>
    <property type="evidence" value="ECO:0007669"/>
    <property type="project" value="UniProtKB-EC"/>
</dbReference>
<keyword evidence="2" id="KW-0032">Aminotransferase</keyword>
<dbReference type="SUPFAM" id="SSF53383">
    <property type="entry name" value="PLP-dependent transferases"/>
    <property type="match status" value="1"/>
</dbReference>
<evidence type="ECO:0000313" key="2">
    <source>
        <dbReference type="EMBL" id="MPN24884.1"/>
    </source>
</evidence>
<protein>
    <submittedName>
        <fullName evidence="2">4-aminobutyrate aminotransferase GabT</fullName>
        <ecNumber evidence="2">2.6.1.19</ecNumber>
    </submittedName>
</protein>
<organism evidence="2">
    <name type="scientific">bioreactor metagenome</name>
    <dbReference type="NCBI Taxonomy" id="1076179"/>
    <lineage>
        <taxon>unclassified sequences</taxon>
        <taxon>metagenomes</taxon>
        <taxon>ecological metagenomes</taxon>
    </lineage>
</organism>
<keyword evidence="2" id="KW-0808">Transferase</keyword>
<name>A0A645GLR5_9ZZZZ</name>
<reference evidence="2" key="1">
    <citation type="submission" date="2019-08" db="EMBL/GenBank/DDBJ databases">
        <authorList>
            <person name="Kucharzyk K."/>
            <person name="Murdoch R.W."/>
            <person name="Higgins S."/>
            <person name="Loffler F."/>
        </authorList>
    </citation>
    <scope>NUCLEOTIDE SEQUENCE</scope>
</reference>
<comment type="similarity">
    <text evidence="1">Belongs to the class-III pyridoxal-phosphate-dependent aminotransferase family.</text>
</comment>
<dbReference type="PANTHER" id="PTHR45688:SF13">
    <property type="entry name" value="ALANINE--GLYOXYLATE AMINOTRANSFERASE 2-LIKE"/>
    <property type="match status" value="1"/>
</dbReference>
<proteinExistence type="inferred from homology"/>
<dbReference type="InterPro" id="IPR005814">
    <property type="entry name" value="Aminotrans_3"/>
</dbReference>
<dbReference type="PANTHER" id="PTHR45688">
    <property type="match status" value="1"/>
</dbReference>
<accession>A0A645GLR5</accession>
<dbReference type="InterPro" id="IPR015422">
    <property type="entry name" value="PyrdxlP-dep_Trfase_small"/>
</dbReference>
<dbReference type="Pfam" id="PF00202">
    <property type="entry name" value="Aminotran_3"/>
    <property type="match status" value="1"/>
</dbReference>
<dbReference type="InterPro" id="IPR015424">
    <property type="entry name" value="PyrdxlP-dep_Trfase"/>
</dbReference>